<dbReference type="PANTHER" id="PTHR42709">
    <property type="entry name" value="ALKALINE PHOSPHATASE LIKE PROTEIN"/>
    <property type="match status" value="1"/>
</dbReference>
<comment type="caution">
    <text evidence="3">The sequence shown here is derived from an EMBL/GenBank/DDBJ whole genome shotgun (WGS) entry which is preliminary data.</text>
</comment>
<dbReference type="Proteomes" id="UP000277007">
    <property type="component" value="Unassembled WGS sequence"/>
</dbReference>
<dbReference type="OrthoDB" id="9814483at2"/>
<feature type="transmembrane region" description="Helical" evidence="1">
    <location>
        <begin position="91"/>
        <end position="115"/>
    </location>
</feature>
<dbReference type="AlphaFoldDB" id="A0A431VCB9"/>
<dbReference type="EMBL" id="RXMA01000026">
    <property type="protein sequence ID" value="RTR16309.1"/>
    <property type="molecule type" value="Genomic_DNA"/>
</dbReference>
<keyword evidence="1" id="KW-0812">Transmembrane</keyword>
<reference evidence="3 4" key="1">
    <citation type="submission" date="2018-12" db="EMBL/GenBank/DDBJ databases">
        <authorList>
            <person name="Yang Y."/>
        </authorList>
    </citation>
    <scope>NUCLEOTIDE SEQUENCE [LARGE SCALE GENOMIC DNA]</scope>
    <source>
        <strain evidence="3 4">L-25-5w-1</strain>
    </source>
</reference>
<gene>
    <name evidence="3" type="ORF">EJ903_21215</name>
</gene>
<evidence type="ECO:0000259" key="2">
    <source>
        <dbReference type="Pfam" id="PF09335"/>
    </source>
</evidence>
<dbReference type="RefSeq" id="WP_126619212.1">
    <property type="nucleotide sequence ID" value="NZ_JBHUCY010000002.1"/>
</dbReference>
<sequence>MSDIAAYAGLFLSALVAATLLPAQSELLLIALHRTGGYSDGLLVLAATAGNVLGSASNWALGRFLMRFQGRRWFPVSVSMIERATRWFQRFGVWSLLLAWLPVIGDPLTLVAGILRVDWRLFLALVTLGKAGRYIFLMVASAHYP</sequence>
<evidence type="ECO:0000313" key="3">
    <source>
        <dbReference type="EMBL" id="RTR16309.1"/>
    </source>
</evidence>
<dbReference type="InterPro" id="IPR032816">
    <property type="entry name" value="VTT_dom"/>
</dbReference>
<organism evidence="3 4">
    <name type="scientific">Azospirillum griseum</name>
    <dbReference type="NCBI Taxonomy" id="2496639"/>
    <lineage>
        <taxon>Bacteria</taxon>
        <taxon>Pseudomonadati</taxon>
        <taxon>Pseudomonadota</taxon>
        <taxon>Alphaproteobacteria</taxon>
        <taxon>Rhodospirillales</taxon>
        <taxon>Azospirillaceae</taxon>
        <taxon>Azospirillum</taxon>
    </lineage>
</organism>
<name>A0A431VCB9_9PROT</name>
<protein>
    <submittedName>
        <fullName evidence="3">DedA family protein</fullName>
    </submittedName>
</protein>
<dbReference type="InterPro" id="IPR051311">
    <property type="entry name" value="DedA_domain"/>
</dbReference>
<keyword evidence="1" id="KW-1133">Transmembrane helix</keyword>
<feature type="domain" description="VTT" evidence="2">
    <location>
        <begin position="26"/>
        <end position="140"/>
    </location>
</feature>
<evidence type="ECO:0000256" key="1">
    <source>
        <dbReference type="SAM" id="Phobius"/>
    </source>
</evidence>
<dbReference type="PANTHER" id="PTHR42709:SF4">
    <property type="entry name" value="INNER MEMBRANE PROTEIN YQAA"/>
    <property type="match status" value="1"/>
</dbReference>
<keyword evidence="1" id="KW-0472">Membrane</keyword>
<evidence type="ECO:0000313" key="4">
    <source>
        <dbReference type="Proteomes" id="UP000277007"/>
    </source>
</evidence>
<proteinExistence type="predicted"/>
<keyword evidence="4" id="KW-1185">Reference proteome</keyword>
<feature type="transmembrane region" description="Helical" evidence="1">
    <location>
        <begin position="121"/>
        <end position="140"/>
    </location>
</feature>
<accession>A0A431VCB9</accession>
<dbReference type="Pfam" id="PF09335">
    <property type="entry name" value="VTT_dom"/>
    <property type="match status" value="1"/>
</dbReference>
<feature type="transmembrane region" description="Helical" evidence="1">
    <location>
        <begin position="41"/>
        <end position="61"/>
    </location>
</feature>